<feature type="domain" description="YgjP-like metallopeptidase" evidence="1">
    <location>
        <begin position="55"/>
        <end position="146"/>
    </location>
</feature>
<dbReference type="AlphaFoldDB" id="A0A6J5YYT1"/>
<evidence type="ECO:0000259" key="1">
    <source>
        <dbReference type="Pfam" id="PF01863"/>
    </source>
</evidence>
<dbReference type="PANTHER" id="PTHR30399:SF1">
    <property type="entry name" value="UTP PYROPHOSPHATASE"/>
    <property type="match status" value="1"/>
</dbReference>
<dbReference type="Gene3D" id="3.30.2010.10">
    <property type="entry name" value="Metalloproteases ('zincins'), catalytic domain"/>
    <property type="match status" value="1"/>
</dbReference>
<organism evidence="2">
    <name type="scientific">freshwater metagenome</name>
    <dbReference type="NCBI Taxonomy" id="449393"/>
    <lineage>
        <taxon>unclassified sequences</taxon>
        <taxon>metagenomes</taxon>
        <taxon>ecological metagenomes</taxon>
    </lineage>
</organism>
<dbReference type="InterPro" id="IPR053136">
    <property type="entry name" value="UTP_pyrophosphatase-like"/>
</dbReference>
<reference evidence="2" key="1">
    <citation type="submission" date="2020-05" db="EMBL/GenBank/DDBJ databases">
        <authorList>
            <person name="Chiriac C."/>
            <person name="Salcher M."/>
            <person name="Ghai R."/>
            <person name="Kavagutti S V."/>
        </authorList>
    </citation>
    <scope>NUCLEOTIDE SEQUENCE</scope>
</reference>
<dbReference type="PANTHER" id="PTHR30399">
    <property type="entry name" value="UNCHARACTERIZED PROTEIN YGJP"/>
    <property type="match status" value="1"/>
</dbReference>
<dbReference type="Pfam" id="PF01863">
    <property type="entry name" value="YgjP-like"/>
    <property type="match status" value="1"/>
</dbReference>
<sequence>MTEPQRSSLPVEIVRSRRRRKTVQATIVNGVIRVQAPASMSKRELDEHVHYLVARLERRYRSESVDLESRALRLAKRFALPKAASVEWADQRSQWGSCTTTTGDIRISNRLAAYPPWVLDYVIVHELAHLVEANHSPAFNALVAKYPLAERARGFLMAISFGETGIAQDVDGDATEPEDEFNDVLGDDSGDDLNAEMVEQIEPESDNGTNPPLTLF</sequence>
<dbReference type="CDD" id="cd07344">
    <property type="entry name" value="M48_yhfN_like"/>
    <property type="match status" value="1"/>
</dbReference>
<dbReference type="EMBL" id="CAESAL010000007">
    <property type="protein sequence ID" value="CAB4333110.1"/>
    <property type="molecule type" value="Genomic_DNA"/>
</dbReference>
<protein>
    <submittedName>
        <fullName evidence="2">Unannotated protein</fullName>
    </submittedName>
</protein>
<evidence type="ECO:0000313" key="2">
    <source>
        <dbReference type="EMBL" id="CAB4333110.1"/>
    </source>
</evidence>
<accession>A0A6J5YYT1</accession>
<name>A0A6J5YYT1_9ZZZZ</name>
<dbReference type="InterPro" id="IPR002725">
    <property type="entry name" value="YgjP-like_metallopeptidase"/>
</dbReference>
<gene>
    <name evidence="2" type="ORF">UFOPK3331_00365</name>
</gene>
<proteinExistence type="predicted"/>